<proteinExistence type="inferred from homology"/>
<dbReference type="InterPro" id="IPR024002">
    <property type="entry name" value="For/NO2_transpt_CS"/>
</dbReference>
<keyword evidence="3 6" id="KW-1133">Transmembrane helix</keyword>
<feature type="transmembrane region" description="Helical" evidence="6">
    <location>
        <begin position="250"/>
        <end position="272"/>
    </location>
</feature>
<reference evidence="7 8" key="1">
    <citation type="journal article" date="2025" name="Anaerobe">
        <title>Description of Anaerococcus kampingiae sp. nov., Anaerococcus groningensis sp. nov., Anaerococcus martiniensis sp. nov., and Anaerococcus cruorum sp. nov., isolated from human clinical specimens.</title>
        <authorList>
            <person name="Boiten K.E."/>
            <person name="Meijer J."/>
            <person name="van Wezel E.M."/>
            <person name="Veloo A.C.M."/>
        </authorList>
    </citation>
    <scope>NUCLEOTIDE SEQUENCE [LARGE SCALE GENOMIC DNA]</scope>
    <source>
        <strain evidence="7 8">ENR0874</strain>
    </source>
</reference>
<dbReference type="PANTHER" id="PTHR30520:SF6">
    <property type="entry name" value="FORMATE_NITRATE FAMILY TRANSPORTER (EUROFUNG)"/>
    <property type="match status" value="1"/>
</dbReference>
<name>A0ABW9MBV7_9FIRM</name>
<keyword evidence="2 6" id="KW-0812">Transmembrane</keyword>
<gene>
    <name evidence="7" type="ORF">ACCQ42_03450</name>
</gene>
<dbReference type="Gene3D" id="1.20.1080.10">
    <property type="entry name" value="Glycerol uptake facilitator protein"/>
    <property type="match status" value="1"/>
</dbReference>
<comment type="subcellular location">
    <subcellularLocation>
        <location evidence="1">Membrane</location>
        <topology evidence="1">Multi-pass membrane protein</topology>
    </subcellularLocation>
</comment>
<dbReference type="InterPro" id="IPR000292">
    <property type="entry name" value="For/NO2_transpt"/>
</dbReference>
<dbReference type="PANTHER" id="PTHR30520">
    <property type="entry name" value="FORMATE TRANSPORTER-RELATED"/>
    <property type="match status" value="1"/>
</dbReference>
<evidence type="ECO:0000313" key="7">
    <source>
        <dbReference type="EMBL" id="MFO3666822.1"/>
    </source>
</evidence>
<dbReference type="Proteomes" id="UP001637994">
    <property type="component" value="Unassembled WGS sequence"/>
</dbReference>
<dbReference type="InterPro" id="IPR023271">
    <property type="entry name" value="Aquaporin-like"/>
</dbReference>
<evidence type="ECO:0000256" key="5">
    <source>
        <dbReference type="ARBA" id="ARBA00049660"/>
    </source>
</evidence>
<keyword evidence="4 6" id="KW-0472">Membrane</keyword>
<evidence type="ECO:0000313" key="8">
    <source>
        <dbReference type="Proteomes" id="UP001637994"/>
    </source>
</evidence>
<evidence type="ECO:0000256" key="4">
    <source>
        <dbReference type="ARBA" id="ARBA00023136"/>
    </source>
</evidence>
<evidence type="ECO:0000256" key="1">
    <source>
        <dbReference type="ARBA" id="ARBA00004141"/>
    </source>
</evidence>
<sequence length="277" mass="29699">MENDLSPDKILPRAIDTYWKKSQMPIKKTMILSFFAGVFISLAAVASSLASAHLLASSETLPMGKFIQGLVFTPGLIFVMVAGGELFTGNCLMVFALLDKKTTLKTMLKSWLLVYLGNFVGALFIVILLAQSGQWLLGDGLVGARTILIAQAKIDLSFSQALILGILANFLVCLGVWMGLGAKSYGSKAIAGFFPVLIFVLSGFEHSIANMYYIPAGIMAKNIGSLAAKSGLGRQALASLNLYNMVVKNLLPVTLGNIIGGVILVGFLYFLAYRKEA</sequence>
<feature type="transmembrane region" description="Helical" evidence="6">
    <location>
        <begin position="30"/>
        <end position="56"/>
    </location>
</feature>
<dbReference type="EMBL" id="JBGMEF010000017">
    <property type="protein sequence ID" value="MFO3666822.1"/>
    <property type="molecule type" value="Genomic_DNA"/>
</dbReference>
<organism evidence="7 8">
    <name type="scientific">Anaerococcus kampingae</name>
    <dbReference type="NCBI Taxonomy" id="3115614"/>
    <lineage>
        <taxon>Bacteria</taxon>
        <taxon>Bacillati</taxon>
        <taxon>Bacillota</taxon>
        <taxon>Tissierellia</taxon>
        <taxon>Tissierellales</taxon>
        <taxon>Peptoniphilaceae</taxon>
        <taxon>Anaerococcus</taxon>
    </lineage>
</organism>
<evidence type="ECO:0000256" key="6">
    <source>
        <dbReference type="SAM" id="Phobius"/>
    </source>
</evidence>
<dbReference type="RefSeq" id="WP_410035386.1">
    <property type="nucleotide sequence ID" value="NZ_JBGMEF010000017.1"/>
</dbReference>
<evidence type="ECO:0000256" key="2">
    <source>
        <dbReference type="ARBA" id="ARBA00022692"/>
    </source>
</evidence>
<feature type="transmembrane region" description="Helical" evidence="6">
    <location>
        <begin position="110"/>
        <end position="130"/>
    </location>
</feature>
<protein>
    <submittedName>
        <fullName evidence="7">Formate/nitrite transporter family protein</fullName>
    </submittedName>
</protein>
<feature type="transmembrane region" description="Helical" evidence="6">
    <location>
        <begin position="192"/>
        <end position="214"/>
    </location>
</feature>
<comment type="similarity">
    <text evidence="5">Belongs to the FNT transporter (TC 1.A.16) family.</text>
</comment>
<comment type="caution">
    <text evidence="7">The sequence shown here is derived from an EMBL/GenBank/DDBJ whole genome shotgun (WGS) entry which is preliminary data.</text>
</comment>
<accession>A0ABW9MBV7</accession>
<keyword evidence="8" id="KW-1185">Reference proteome</keyword>
<dbReference type="PROSITE" id="PS01005">
    <property type="entry name" value="FORMATE_NITRITE_TP_1"/>
    <property type="match status" value="1"/>
</dbReference>
<feature type="transmembrane region" description="Helical" evidence="6">
    <location>
        <begin position="161"/>
        <end position="180"/>
    </location>
</feature>
<feature type="transmembrane region" description="Helical" evidence="6">
    <location>
        <begin position="76"/>
        <end position="98"/>
    </location>
</feature>
<dbReference type="Pfam" id="PF01226">
    <property type="entry name" value="Form_Nir_trans"/>
    <property type="match status" value="1"/>
</dbReference>
<evidence type="ECO:0000256" key="3">
    <source>
        <dbReference type="ARBA" id="ARBA00022989"/>
    </source>
</evidence>